<dbReference type="EMBL" id="UINC01123817">
    <property type="protein sequence ID" value="SVD00545.1"/>
    <property type="molecule type" value="Genomic_DNA"/>
</dbReference>
<protein>
    <recommendedName>
        <fullName evidence="1">Dienelactone hydrolase domain-containing protein</fullName>
    </recommendedName>
</protein>
<sequence>MLHFGSEDVGIPMSIVGSIGGAHPEVEIHVYEGAGHGFNCDQRADYHPVAFALARERTMAHFAEHLG</sequence>
<reference evidence="2" key="1">
    <citation type="submission" date="2018-05" db="EMBL/GenBank/DDBJ databases">
        <authorList>
            <person name="Lanie J.A."/>
            <person name="Ng W.-L."/>
            <person name="Kazmierczak K.M."/>
            <person name="Andrzejewski T.M."/>
            <person name="Davidsen T.M."/>
            <person name="Wayne K.J."/>
            <person name="Tettelin H."/>
            <person name="Glass J.I."/>
            <person name="Rusch D."/>
            <person name="Podicherti R."/>
            <person name="Tsui H.-C.T."/>
            <person name="Winkler M.E."/>
        </authorList>
    </citation>
    <scope>NUCLEOTIDE SEQUENCE</scope>
</reference>
<dbReference type="InterPro" id="IPR002925">
    <property type="entry name" value="Dienelactn_hydro"/>
</dbReference>
<gene>
    <name evidence="2" type="ORF">METZ01_LOCUS353399</name>
</gene>
<organism evidence="2">
    <name type="scientific">marine metagenome</name>
    <dbReference type="NCBI Taxonomy" id="408172"/>
    <lineage>
        <taxon>unclassified sequences</taxon>
        <taxon>metagenomes</taxon>
        <taxon>ecological metagenomes</taxon>
    </lineage>
</organism>
<dbReference type="Gene3D" id="3.40.50.1820">
    <property type="entry name" value="alpha/beta hydrolase"/>
    <property type="match status" value="1"/>
</dbReference>
<evidence type="ECO:0000313" key="2">
    <source>
        <dbReference type="EMBL" id="SVD00545.1"/>
    </source>
</evidence>
<feature type="domain" description="Dienelactone hydrolase" evidence="1">
    <location>
        <begin position="2"/>
        <end position="65"/>
    </location>
</feature>
<dbReference type="AlphaFoldDB" id="A0A382RTR7"/>
<dbReference type="Pfam" id="PF01738">
    <property type="entry name" value="DLH"/>
    <property type="match status" value="1"/>
</dbReference>
<dbReference type="InterPro" id="IPR029058">
    <property type="entry name" value="AB_hydrolase_fold"/>
</dbReference>
<name>A0A382RTR7_9ZZZZ</name>
<evidence type="ECO:0000259" key="1">
    <source>
        <dbReference type="Pfam" id="PF01738"/>
    </source>
</evidence>
<dbReference type="GO" id="GO:0016787">
    <property type="term" value="F:hydrolase activity"/>
    <property type="evidence" value="ECO:0007669"/>
    <property type="project" value="InterPro"/>
</dbReference>
<accession>A0A382RTR7</accession>
<proteinExistence type="predicted"/>
<dbReference type="SUPFAM" id="SSF53474">
    <property type="entry name" value="alpha/beta-Hydrolases"/>
    <property type="match status" value="1"/>
</dbReference>